<dbReference type="AlphaFoldDB" id="A0A4Y8LLS2"/>
<protein>
    <submittedName>
        <fullName evidence="3">Uncharacterized protein</fullName>
    </submittedName>
</protein>
<feature type="region of interest" description="Disordered" evidence="1">
    <location>
        <begin position="1"/>
        <end position="20"/>
    </location>
</feature>
<keyword evidence="4" id="KW-1185">Reference proteome</keyword>
<keyword evidence="2" id="KW-0472">Membrane</keyword>
<name>A0A4Y8LLS2_9BACL</name>
<evidence type="ECO:0000313" key="4">
    <source>
        <dbReference type="Proteomes" id="UP000297776"/>
    </source>
</evidence>
<dbReference type="Proteomes" id="UP000297776">
    <property type="component" value="Unassembled WGS sequence"/>
</dbReference>
<dbReference type="RefSeq" id="WP_134380901.1">
    <property type="nucleotide sequence ID" value="NZ_SORX01000003.1"/>
</dbReference>
<accession>A0A4Y8LLS2</accession>
<comment type="caution">
    <text evidence="3">The sequence shown here is derived from an EMBL/GenBank/DDBJ whole genome shotgun (WGS) entry which is preliminary data.</text>
</comment>
<organism evidence="3 4">
    <name type="scientific">Jeotgalibacillus salarius</name>
    <dbReference type="NCBI Taxonomy" id="546023"/>
    <lineage>
        <taxon>Bacteria</taxon>
        <taxon>Bacillati</taxon>
        <taxon>Bacillota</taxon>
        <taxon>Bacilli</taxon>
        <taxon>Bacillales</taxon>
        <taxon>Caryophanaceae</taxon>
        <taxon>Jeotgalibacillus</taxon>
    </lineage>
</organism>
<keyword evidence="2" id="KW-1133">Transmembrane helix</keyword>
<dbReference type="EMBL" id="SORX01000003">
    <property type="protein sequence ID" value="TFE02197.1"/>
    <property type="molecule type" value="Genomic_DNA"/>
</dbReference>
<evidence type="ECO:0000256" key="1">
    <source>
        <dbReference type="SAM" id="MobiDB-lite"/>
    </source>
</evidence>
<sequence>MSKNKLPERLNWPDQSEFSSEDRNAVWNKIKRGEKKRSAKWLPYSLSAVAAAAAMFLVVQLTGVEEQAPVDQPEEVDKIEESIEENVKPVEEQNIDMREFEIGDVLNGWTVTDILLSENENGNSYVKFDKTIEMEGNITENPDLESWSLFEPDKFEDIEFPIDLEGSQLRMQRRLYFYEKYFEFEGKTKESVTLQFSGIYINFDTATGQHNTWAMLEVPIGPPYLQFDERSISEKSSFLGIEESFALAEKVKNKSISLTEITPTEIINILPKLDYDDQLLFFTNHEVLETYNLGRTGHSQMINGLSEEGEALEVMLSEDQAYIGILDSDQNVSEEFHFQKEKGVWKVISLPEWW</sequence>
<keyword evidence="2" id="KW-0812">Transmembrane</keyword>
<reference evidence="3 4" key="1">
    <citation type="submission" date="2019-03" db="EMBL/GenBank/DDBJ databases">
        <authorList>
            <person name="Yang Y."/>
        </authorList>
    </citation>
    <scope>NUCLEOTIDE SEQUENCE [LARGE SCALE GENOMIC DNA]</scope>
    <source>
        <strain evidence="3 4">ASL-1</strain>
    </source>
</reference>
<feature type="transmembrane region" description="Helical" evidence="2">
    <location>
        <begin position="41"/>
        <end position="59"/>
    </location>
</feature>
<proteinExistence type="predicted"/>
<evidence type="ECO:0000313" key="3">
    <source>
        <dbReference type="EMBL" id="TFE02197.1"/>
    </source>
</evidence>
<dbReference type="OrthoDB" id="2448536at2"/>
<gene>
    <name evidence="3" type="ORF">E2626_06360</name>
</gene>
<evidence type="ECO:0000256" key="2">
    <source>
        <dbReference type="SAM" id="Phobius"/>
    </source>
</evidence>